<sequence length="379" mass="38174">MSLLSLGTFAVGTDAFVVAGFLPRMSVELDVSLATAGQSLTLFAVAYAVLSPVLASVTATVPRRLLLVVALAVLAIANAGSALAPTFAVLIVSRVVAAAGAATVTPNAGAVASALVPPGFRGRALAIVVGGLTVATAVGVPLGNLASRAMGWRTALALVAVLCLVVAIGLGLLLPKLDGGPNLPLRARLSVLRDPAVRAILPVTVLGMAAAYTAYAYAVPAFEAVGVPAGDSQWMLFLYGVGAVAGAQSAGHLTDRFGGVRVLTWGYATMTATLLVLGMLAHWHVVVPVLVAVLSLAWGASSWCQTPPQQHRLIGAAPESTALVIALNSSSIYAGIGAGTLIGGLAGATHPSWLFFSGAVIAVLAGVFLIRTSRRPAAQ</sequence>
<dbReference type="EMBL" id="JAUSUT010000001">
    <property type="protein sequence ID" value="MDQ0376992.1"/>
    <property type="molecule type" value="Genomic_DNA"/>
</dbReference>
<dbReference type="PROSITE" id="PS50850">
    <property type="entry name" value="MFS"/>
    <property type="match status" value="1"/>
</dbReference>
<dbReference type="InterPro" id="IPR036259">
    <property type="entry name" value="MFS_trans_sf"/>
</dbReference>
<gene>
    <name evidence="8" type="ORF">FB470_000986</name>
</gene>
<reference evidence="8 9" key="1">
    <citation type="submission" date="2023-07" db="EMBL/GenBank/DDBJ databases">
        <title>Sequencing the genomes of 1000 actinobacteria strains.</title>
        <authorList>
            <person name="Klenk H.-P."/>
        </authorList>
    </citation>
    <scope>NUCLEOTIDE SEQUENCE [LARGE SCALE GENOMIC DNA]</scope>
    <source>
        <strain evidence="8 9">DSM 45805</strain>
    </source>
</reference>
<evidence type="ECO:0000256" key="4">
    <source>
        <dbReference type="ARBA" id="ARBA00022989"/>
    </source>
</evidence>
<feature type="transmembrane region" description="Helical" evidence="6">
    <location>
        <begin position="262"/>
        <end position="280"/>
    </location>
</feature>
<keyword evidence="9" id="KW-1185">Reference proteome</keyword>
<feature type="transmembrane region" description="Helical" evidence="6">
    <location>
        <begin position="286"/>
        <end position="304"/>
    </location>
</feature>
<evidence type="ECO:0000313" key="8">
    <source>
        <dbReference type="EMBL" id="MDQ0376992.1"/>
    </source>
</evidence>
<feature type="transmembrane region" description="Helical" evidence="6">
    <location>
        <begin position="97"/>
        <end position="117"/>
    </location>
</feature>
<evidence type="ECO:0000259" key="7">
    <source>
        <dbReference type="PROSITE" id="PS50850"/>
    </source>
</evidence>
<keyword evidence="5 6" id="KW-0472">Membrane</keyword>
<feature type="transmembrane region" description="Helical" evidence="6">
    <location>
        <begin position="65"/>
        <end position="91"/>
    </location>
</feature>
<dbReference type="InterPro" id="IPR020846">
    <property type="entry name" value="MFS_dom"/>
</dbReference>
<dbReference type="PANTHER" id="PTHR43124:SF10">
    <property type="entry name" value="PURINE EFFLUX PUMP PBUE"/>
    <property type="match status" value="1"/>
</dbReference>
<comment type="subcellular location">
    <subcellularLocation>
        <location evidence="1">Cell membrane</location>
        <topology evidence="1">Multi-pass membrane protein</topology>
    </subcellularLocation>
</comment>
<keyword evidence="4 6" id="KW-1133">Transmembrane helix</keyword>
<dbReference type="Pfam" id="PF07690">
    <property type="entry name" value="MFS_1"/>
    <property type="match status" value="1"/>
</dbReference>
<protein>
    <submittedName>
        <fullName evidence="8">MFS family arabinose efflux permease</fullName>
    </submittedName>
</protein>
<comment type="caution">
    <text evidence="8">The sequence shown here is derived from an EMBL/GenBank/DDBJ whole genome shotgun (WGS) entry which is preliminary data.</text>
</comment>
<feature type="transmembrane region" description="Helical" evidence="6">
    <location>
        <begin position="352"/>
        <end position="370"/>
    </location>
</feature>
<dbReference type="InterPro" id="IPR011701">
    <property type="entry name" value="MFS"/>
</dbReference>
<name>A0ABU0ENX1_9PSEU</name>
<dbReference type="Gene3D" id="1.20.1250.20">
    <property type="entry name" value="MFS general substrate transporter like domains"/>
    <property type="match status" value="1"/>
</dbReference>
<organism evidence="8 9">
    <name type="scientific">Amycolatopsis thermophila</name>
    <dbReference type="NCBI Taxonomy" id="206084"/>
    <lineage>
        <taxon>Bacteria</taxon>
        <taxon>Bacillati</taxon>
        <taxon>Actinomycetota</taxon>
        <taxon>Actinomycetes</taxon>
        <taxon>Pseudonocardiales</taxon>
        <taxon>Pseudonocardiaceae</taxon>
        <taxon>Amycolatopsis</taxon>
    </lineage>
</organism>
<accession>A0ABU0ENX1</accession>
<feature type="transmembrane region" description="Helical" evidence="6">
    <location>
        <begin position="233"/>
        <end position="250"/>
    </location>
</feature>
<feature type="transmembrane region" description="Helical" evidence="6">
    <location>
        <begin position="124"/>
        <end position="143"/>
    </location>
</feature>
<evidence type="ECO:0000313" key="9">
    <source>
        <dbReference type="Proteomes" id="UP001229651"/>
    </source>
</evidence>
<feature type="transmembrane region" description="Helical" evidence="6">
    <location>
        <begin position="155"/>
        <end position="175"/>
    </location>
</feature>
<dbReference type="RefSeq" id="WP_306989104.1">
    <property type="nucleotide sequence ID" value="NZ_JAUSUT010000001.1"/>
</dbReference>
<dbReference type="InterPro" id="IPR050189">
    <property type="entry name" value="MFS_Efflux_Transporters"/>
</dbReference>
<feature type="transmembrane region" description="Helical" evidence="6">
    <location>
        <begin position="325"/>
        <end position="346"/>
    </location>
</feature>
<evidence type="ECO:0000256" key="1">
    <source>
        <dbReference type="ARBA" id="ARBA00004651"/>
    </source>
</evidence>
<dbReference type="CDD" id="cd17324">
    <property type="entry name" value="MFS_NepI_like"/>
    <property type="match status" value="1"/>
</dbReference>
<evidence type="ECO:0000256" key="3">
    <source>
        <dbReference type="ARBA" id="ARBA00022692"/>
    </source>
</evidence>
<evidence type="ECO:0000256" key="2">
    <source>
        <dbReference type="ARBA" id="ARBA00022475"/>
    </source>
</evidence>
<feature type="domain" description="Major facilitator superfamily (MFS) profile" evidence="7">
    <location>
        <begin position="1"/>
        <end position="374"/>
    </location>
</feature>
<dbReference type="SUPFAM" id="SSF103473">
    <property type="entry name" value="MFS general substrate transporter"/>
    <property type="match status" value="1"/>
</dbReference>
<keyword evidence="2" id="KW-1003">Cell membrane</keyword>
<proteinExistence type="predicted"/>
<evidence type="ECO:0000256" key="5">
    <source>
        <dbReference type="ARBA" id="ARBA00023136"/>
    </source>
</evidence>
<evidence type="ECO:0000256" key="6">
    <source>
        <dbReference type="SAM" id="Phobius"/>
    </source>
</evidence>
<feature type="transmembrane region" description="Helical" evidence="6">
    <location>
        <begin position="39"/>
        <end position="58"/>
    </location>
</feature>
<feature type="transmembrane region" description="Helical" evidence="6">
    <location>
        <begin position="196"/>
        <end position="218"/>
    </location>
</feature>
<dbReference type="PANTHER" id="PTHR43124">
    <property type="entry name" value="PURINE EFFLUX PUMP PBUE"/>
    <property type="match status" value="1"/>
</dbReference>
<dbReference type="Proteomes" id="UP001229651">
    <property type="component" value="Unassembled WGS sequence"/>
</dbReference>
<keyword evidence="3 6" id="KW-0812">Transmembrane</keyword>